<dbReference type="InterPro" id="IPR011990">
    <property type="entry name" value="TPR-like_helical_dom_sf"/>
</dbReference>
<dbReference type="Proteomes" id="UP001210925">
    <property type="component" value="Unassembled WGS sequence"/>
</dbReference>
<dbReference type="Pfam" id="PF00515">
    <property type="entry name" value="TPR_1"/>
    <property type="match status" value="1"/>
</dbReference>
<sequence length="373" mass="43230">METALQIKRNAEEQQSAIKDLLKWEDEIKVKDKKAVGEKVYHVPIRNSVSNTTEKKDRISSLDYRKWDTFNVDKELENVDYETNKEEVKMEEMIIKNNEDALVEKEKGNLYFKKQKFQKAILCYTKSLELNFDTIPLVNRALCYLKIQDYKSAEADCDKVLQVDAKNIKALHRRGLARKSLKKYGDAKKDFQDCLVLEPANSTVKKDLQELEQIIGIYNGKTVRKRIPIEEINKPIARAAEKHKAEILSKPTVEPKIKVVEEQKEADFTAEIKKVENPQTIKEGVENFEAGINNGEKQTNVEITKQESSQSSPHLEAKVEEKQAESLPNSEVKPFTTFDVSKLEKPKTLFEFEQNWKNLDRASQYQYLKVIRD</sequence>
<protein>
    <recommendedName>
        <fullName evidence="6">RNA polymerase II-associated protein 3</fullName>
    </recommendedName>
</protein>
<evidence type="ECO:0000313" key="4">
    <source>
        <dbReference type="EMBL" id="KAJ3258748.1"/>
    </source>
</evidence>
<evidence type="ECO:0000313" key="5">
    <source>
        <dbReference type="Proteomes" id="UP001210925"/>
    </source>
</evidence>
<dbReference type="SMART" id="SM00028">
    <property type="entry name" value="TPR"/>
    <property type="match status" value="3"/>
</dbReference>
<comment type="caution">
    <text evidence="4">The sequence shown here is derived from an EMBL/GenBank/DDBJ whole genome shotgun (WGS) entry which is preliminary data.</text>
</comment>
<dbReference type="InterPro" id="IPR019734">
    <property type="entry name" value="TPR_rpt"/>
</dbReference>
<evidence type="ECO:0000256" key="2">
    <source>
        <dbReference type="PROSITE-ProRule" id="PRU00339"/>
    </source>
</evidence>
<dbReference type="Gene3D" id="1.25.40.10">
    <property type="entry name" value="Tetratricopeptide repeat domain"/>
    <property type="match status" value="1"/>
</dbReference>
<feature type="repeat" description="TPR" evidence="2">
    <location>
        <begin position="168"/>
        <end position="201"/>
    </location>
</feature>
<dbReference type="PANTHER" id="PTHR46423:SF1">
    <property type="entry name" value="RNA POLYMERASE II-ASSOCIATED PROTEIN 3"/>
    <property type="match status" value="1"/>
</dbReference>
<keyword evidence="5" id="KW-1185">Reference proteome</keyword>
<dbReference type="EMBL" id="JADGKB010000024">
    <property type="protein sequence ID" value="KAJ3258748.1"/>
    <property type="molecule type" value="Genomic_DNA"/>
</dbReference>
<dbReference type="PROSITE" id="PS50005">
    <property type="entry name" value="TPR"/>
    <property type="match status" value="2"/>
</dbReference>
<accession>A0AAD5UKH2</accession>
<dbReference type="InterPro" id="IPR051966">
    <property type="entry name" value="RPAP3"/>
</dbReference>
<reference evidence="4" key="1">
    <citation type="submission" date="2020-05" db="EMBL/GenBank/DDBJ databases">
        <title>Phylogenomic resolution of chytrid fungi.</title>
        <authorList>
            <person name="Stajich J.E."/>
            <person name="Amses K."/>
            <person name="Simmons R."/>
            <person name="Seto K."/>
            <person name="Myers J."/>
            <person name="Bonds A."/>
            <person name="Quandt C.A."/>
            <person name="Barry K."/>
            <person name="Liu P."/>
            <person name="Grigoriev I."/>
            <person name="Longcore J.E."/>
            <person name="James T.Y."/>
        </authorList>
    </citation>
    <scope>NUCLEOTIDE SEQUENCE</scope>
    <source>
        <strain evidence="4">PLAUS21</strain>
    </source>
</reference>
<evidence type="ECO:0000256" key="3">
    <source>
        <dbReference type="SAM" id="MobiDB-lite"/>
    </source>
</evidence>
<feature type="compositionally biased region" description="Basic and acidic residues" evidence="3">
    <location>
        <begin position="315"/>
        <end position="324"/>
    </location>
</feature>
<name>A0AAD5UKH2_9FUNG</name>
<dbReference type="SUPFAM" id="SSF48452">
    <property type="entry name" value="TPR-like"/>
    <property type="match status" value="1"/>
</dbReference>
<feature type="compositionally biased region" description="Polar residues" evidence="3">
    <location>
        <begin position="304"/>
        <end position="313"/>
    </location>
</feature>
<proteinExistence type="predicted"/>
<organism evidence="4 5">
    <name type="scientific">Boothiomyces macroporosus</name>
    <dbReference type="NCBI Taxonomy" id="261099"/>
    <lineage>
        <taxon>Eukaryota</taxon>
        <taxon>Fungi</taxon>
        <taxon>Fungi incertae sedis</taxon>
        <taxon>Chytridiomycota</taxon>
        <taxon>Chytridiomycota incertae sedis</taxon>
        <taxon>Chytridiomycetes</taxon>
        <taxon>Rhizophydiales</taxon>
        <taxon>Terramycetaceae</taxon>
        <taxon>Boothiomyces</taxon>
    </lineage>
</organism>
<feature type="region of interest" description="Disordered" evidence="3">
    <location>
        <begin position="304"/>
        <end position="331"/>
    </location>
</feature>
<dbReference type="GO" id="GO:0101031">
    <property type="term" value="C:protein folding chaperone complex"/>
    <property type="evidence" value="ECO:0007669"/>
    <property type="project" value="TreeGrafter"/>
</dbReference>
<keyword evidence="1 2" id="KW-0802">TPR repeat</keyword>
<dbReference type="AlphaFoldDB" id="A0AAD5UKH2"/>
<evidence type="ECO:0008006" key="6">
    <source>
        <dbReference type="Google" id="ProtNLM"/>
    </source>
</evidence>
<feature type="repeat" description="TPR" evidence="2">
    <location>
        <begin position="101"/>
        <end position="134"/>
    </location>
</feature>
<gene>
    <name evidence="4" type="ORF">HK103_003342</name>
</gene>
<evidence type="ECO:0000256" key="1">
    <source>
        <dbReference type="ARBA" id="ARBA00022803"/>
    </source>
</evidence>
<dbReference type="PANTHER" id="PTHR46423">
    <property type="entry name" value="RNA POLYMERASE II-ASSOCIATED PROTEIN 3"/>
    <property type="match status" value="1"/>
</dbReference>
<dbReference type="Pfam" id="PF13181">
    <property type="entry name" value="TPR_8"/>
    <property type="match status" value="2"/>
</dbReference>